<dbReference type="EMBL" id="MJEQ01037185">
    <property type="protein sequence ID" value="OIT05382.1"/>
    <property type="molecule type" value="Genomic_DNA"/>
</dbReference>
<feature type="region of interest" description="Disordered" evidence="1">
    <location>
        <begin position="221"/>
        <end position="325"/>
    </location>
</feature>
<sequence length="534" mass="59305">MQHATNVALKPIEYLHGEPIVRWKKQEVRQSIAQQGLNLAVLGKFSYGKPGIHGLRKVLPIQCELKSPCSVGLIEDSHVLIKLSLMEDYIHLLSKPAYYLRTQNEMWQMRCTKWNPWWKVDEETPIAITWISFQDLPPNFFGREFVFSLARAVGRPLHVDLATQNGTRPSCAKQGHKEEECWVINSELRRLEEQTGDVKDDQNIIGTAATTTKVLTSGKVVGKPITNPAKQEWMQARKNKYKRDKRGYVIDESKKEEYNKGNGKNKGKDQVIKGSSKVQQKEKRKNGGDQSPDPNFNGSNGGIATGGGSGASKEAGNQGGSVHATMSKKMGNGIVNPSKSGEILAFVDRVPVYALEKGADEGVPINVRRDTMLNPKLSSVYELQFNMMHEKLGDMVSDSDKFKAALTPYEPGEHAIVSRESEALPMACSSGTGSPIQIKVNMPLKLPNQVLHDLITHQELPLEIQNSLVEQQKEFEEEGDDESTVENFKGVMREGDVSPTAANRSGKKGKKNQSKEPLQPTRILPRKAASTVSR</sequence>
<dbReference type="PANTHER" id="PTHR31286:SF179">
    <property type="entry name" value="RNASE H TYPE-1 DOMAIN-CONTAINING PROTEIN"/>
    <property type="match status" value="1"/>
</dbReference>
<evidence type="ECO:0000313" key="4">
    <source>
        <dbReference type="Proteomes" id="UP000187609"/>
    </source>
</evidence>
<keyword evidence="4" id="KW-1185">Reference proteome</keyword>
<gene>
    <name evidence="3" type="ORF">A4A49_40637</name>
</gene>
<feature type="compositionally biased region" description="Gly residues" evidence="1">
    <location>
        <begin position="299"/>
        <end position="310"/>
    </location>
</feature>
<dbReference type="Pfam" id="PF14111">
    <property type="entry name" value="DUF4283"/>
    <property type="match status" value="1"/>
</dbReference>
<comment type="caution">
    <text evidence="3">The sequence shown here is derived from an EMBL/GenBank/DDBJ whole genome shotgun (WGS) entry which is preliminary data.</text>
</comment>
<name>A0A1J6IKL4_NICAT</name>
<dbReference type="AlphaFoldDB" id="A0A1J6IKL4"/>
<feature type="region of interest" description="Disordered" evidence="1">
    <location>
        <begin position="473"/>
        <end position="534"/>
    </location>
</feature>
<protein>
    <recommendedName>
        <fullName evidence="2">DUF4283 domain-containing protein</fullName>
    </recommendedName>
</protein>
<dbReference type="PANTHER" id="PTHR31286">
    <property type="entry name" value="GLYCINE-RICH CELL WALL STRUCTURAL PROTEIN 1.8-LIKE"/>
    <property type="match status" value="1"/>
</dbReference>
<reference evidence="3" key="1">
    <citation type="submission" date="2016-11" db="EMBL/GenBank/DDBJ databases">
        <title>The genome of Nicotiana attenuata.</title>
        <authorList>
            <person name="Xu S."/>
            <person name="Brockmoeller T."/>
            <person name="Gaquerel E."/>
            <person name="Navarro A."/>
            <person name="Kuhl H."/>
            <person name="Gase K."/>
            <person name="Ling Z."/>
            <person name="Zhou W."/>
            <person name="Kreitzer C."/>
            <person name="Stanke M."/>
            <person name="Tang H."/>
            <person name="Lyons E."/>
            <person name="Pandey P."/>
            <person name="Pandey S.P."/>
            <person name="Timmermann B."/>
            <person name="Baldwin I.T."/>
        </authorList>
    </citation>
    <scope>NUCLEOTIDE SEQUENCE [LARGE SCALE GENOMIC DNA]</scope>
    <source>
        <strain evidence="3">UT</strain>
    </source>
</reference>
<dbReference type="Proteomes" id="UP000187609">
    <property type="component" value="Unassembled WGS sequence"/>
</dbReference>
<proteinExistence type="predicted"/>
<organism evidence="3 4">
    <name type="scientific">Nicotiana attenuata</name>
    <name type="common">Coyote tobacco</name>
    <dbReference type="NCBI Taxonomy" id="49451"/>
    <lineage>
        <taxon>Eukaryota</taxon>
        <taxon>Viridiplantae</taxon>
        <taxon>Streptophyta</taxon>
        <taxon>Embryophyta</taxon>
        <taxon>Tracheophyta</taxon>
        <taxon>Spermatophyta</taxon>
        <taxon>Magnoliopsida</taxon>
        <taxon>eudicotyledons</taxon>
        <taxon>Gunneridae</taxon>
        <taxon>Pentapetalae</taxon>
        <taxon>asterids</taxon>
        <taxon>lamiids</taxon>
        <taxon>Solanales</taxon>
        <taxon>Solanaceae</taxon>
        <taxon>Nicotianoideae</taxon>
        <taxon>Nicotianeae</taxon>
        <taxon>Nicotiana</taxon>
    </lineage>
</organism>
<feature type="compositionally biased region" description="Acidic residues" evidence="1">
    <location>
        <begin position="475"/>
        <end position="484"/>
    </location>
</feature>
<dbReference type="InterPro" id="IPR040256">
    <property type="entry name" value="At4g02000-like"/>
</dbReference>
<feature type="domain" description="DUF4283" evidence="2">
    <location>
        <begin position="37"/>
        <end position="121"/>
    </location>
</feature>
<evidence type="ECO:0000256" key="1">
    <source>
        <dbReference type="SAM" id="MobiDB-lite"/>
    </source>
</evidence>
<dbReference type="Gramene" id="OIT05382">
    <property type="protein sequence ID" value="OIT05382"/>
    <property type="gene ID" value="A4A49_40637"/>
</dbReference>
<dbReference type="InterPro" id="IPR025558">
    <property type="entry name" value="DUF4283"/>
</dbReference>
<accession>A0A1J6IKL4</accession>
<evidence type="ECO:0000313" key="3">
    <source>
        <dbReference type="EMBL" id="OIT05382.1"/>
    </source>
</evidence>
<evidence type="ECO:0000259" key="2">
    <source>
        <dbReference type="Pfam" id="PF14111"/>
    </source>
</evidence>
<feature type="compositionally biased region" description="Basic and acidic residues" evidence="1">
    <location>
        <begin position="246"/>
        <end position="259"/>
    </location>
</feature>